<proteinExistence type="predicted"/>
<accession>A0A9Q1QJQ9</accession>
<name>A0A9Q1QJQ9_9CARY</name>
<reference evidence="1" key="1">
    <citation type="submission" date="2022-04" db="EMBL/GenBank/DDBJ databases">
        <title>Carnegiea gigantea Genome sequencing and assembly v2.</title>
        <authorList>
            <person name="Copetti D."/>
            <person name="Sanderson M.J."/>
            <person name="Burquez A."/>
            <person name="Wojciechowski M.F."/>
        </authorList>
    </citation>
    <scope>NUCLEOTIDE SEQUENCE</scope>
    <source>
        <strain evidence="1">SGP5-SGP5p</strain>
        <tissue evidence="1">Aerial part</tissue>
    </source>
</reference>
<evidence type="ECO:0000313" key="2">
    <source>
        <dbReference type="Proteomes" id="UP001153076"/>
    </source>
</evidence>
<evidence type="ECO:0000313" key="1">
    <source>
        <dbReference type="EMBL" id="KAJ8444076.1"/>
    </source>
</evidence>
<organism evidence="1 2">
    <name type="scientific">Carnegiea gigantea</name>
    <dbReference type="NCBI Taxonomy" id="171969"/>
    <lineage>
        <taxon>Eukaryota</taxon>
        <taxon>Viridiplantae</taxon>
        <taxon>Streptophyta</taxon>
        <taxon>Embryophyta</taxon>
        <taxon>Tracheophyta</taxon>
        <taxon>Spermatophyta</taxon>
        <taxon>Magnoliopsida</taxon>
        <taxon>eudicotyledons</taxon>
        <taxon>Gunneridae</taxon>
        <taxon>Pentapetalae</taxon>
        <taxon>Caryophyllales</taxon>
        <taxon>Cactineae</taxon>
        <taxon>Cactaceae</taxon>
        <taxon>Cactoideae</taxon>
        <taxon>Echinocereeae</taxon>
        <taxon>Carnegiea</taxon>
    </lineage>
</organism>
<sequence length="159" mass="18561">MRGDLIEKEKESRAQYMKISHLFISLLKQQTKLQWLNQGDHCTKLFFAKVKQRQIQTYVYLILDKEGFTVEGFEIVAHKFSECMDCSAELLLQRKPSDIESALQVIAKALVISSYSEQLLERKAKALFMMQHQSKIKFTSNVKVHMIIHDHLLGYIAKR</sequence>
<comment type="caution">
    <text evidence="1">The sequence shown here is derived from an EMBL/GenBank/DDBJ whole genome shotgun (WGS) entry which is preliminary data.</text>
</comment>
<dbReference type="PANTHER" id="PTHR45181:SF4">
    <property type="entry name" value="HEAT SHOCK PROTEIN DNAJ WITH TETRATRICOPEPTIDE REPEAT-CONTAINING PROTEIN"/>
    <property type="match status" value="1"/>
</dbReference>
<protein>
    <submittedName>
        <fullName evidence="1">Uncharacterized protein</fullName>
    </submittedName>
</protein>
<dbReference type="EMBL" id="JAKOGI010000107">
    <property type="protein sequence ID" value="KAJ8444076.1"/>
    <property type="molecule type" value="Genomic_DNA"/>
</dbReference>
<dbReference type="Proteomes" id="UP001153076">
    <property type="component" value="Unassembled WGS sequence"/>
</dbReference>
<gene>
    <name evidence="1" type="ORF">Cgig2_025077</name>
</gene>
<keyword evidence="2" id="KW-1185">Reference proteome</keyword>
<dbReference type="AlphaFoldDB" id="A0A9Q1QJQ9"/>
<dbReference type="OrthoDB" id="1935089at2759"/>
<dbReference type="PANTHER" id="PTHR45181">
    <property type="entry name" value="HEAT SHOCK PROTEIN DNAJ WITH TETRATRICOPEPTIDE REPEAT-CONTAINING PROTEIN"/>
    <property type="match status" value="1"/>
</dbReference>